<sequence>MIWRPFTPPAASSALKKACAPYIGPEKVSGPRRESTESIIPILIEVAVTPTSPAAPETGAGASGTGDENAESGNRVPHAAHVSRAAAVAQVPSRRTGPPLGRRLVPPTVRA</sequence>
<dbReference type="EMBL" id="BAAAQM010000005">
    <property type="protein sequence ID" value="GAA1958072.1"/>
    <property type="molecule type" value="Genomic_DNA"/>
</dbReference>
<feature type="compositionally biased region" description="Low complexity" evidence="1">
    <location>
        <begin position="75"/>
        <end position="91"/>
    </location>
</feature>
<keyword evidence="3" id="KW-1185">Reference proteome</keyword>
<evidence type="ECO:0000313" key="3">
    <source>
        <dbReference type="Proteomes" id="UP001499854"/>
    </source>
</evidence>
<evidence type="ECO:0000256" key="1">
    <source>
        <dbReference type="SAM" id="MobiDB-lite"/>
    </source>
</evidence>
<proteinExistence type="predicted"/>
<protein>
    <submittedName>
        <fullName evidence="2">Uncharacterized protein</fullName>
    </submittedName>
</protein>
<dbReference type="Proteomes" id="UP001499854">
    <property type="component" value="Unassembled WGS sequence"/>
</dbReference>
<name>A0ABP5C655_9ACTN</name>
<gene>
    <name evidence="2" type="ORF">GCM10009838_12670</name>
</gene>
<reference evidence="3" key="1">
    <citation type="journal article" date="2019" name="Int. J. Syst. Evol. Microbiol.">
        <title>The Global Catalogue of Microorganisms (GCM) 10K type strain sequencing project: providing services to taxonomists for standard genome sequencing and annotation.</title>
        <authorList>
            <consortium name="The Broad Institute Genomics Platform"/>
            <consortium name="The Broad Institute Genome Sequencing Center for Infectious Disease"/>
            <person name="Wu L."/>
            <person name="Ma J."/>
        </authorList>
    </citation>
    <scope>NUCLEOTIDE SEQUENCE [LARGE SCALE GENOMIC DNA]</scope>
    <source>
        <strain evidence="3">JCM 16013</strain>
    </source>
</reference>
<organism evidence="2 3">
    <name type="scientific">Catenulispora subtropica</name>
    <dbReference type="NCBI Taxonomy" id="450798"/>
    <lineage>
        <taxon>Bacteria</taxon>
        <taxon>Bacillati</taxon>
        <taxon>Actinomycetota</taxon>
        <taxon>Actinomycetes</taxon>
        <taxon>Catenulisporales</taxon>
        <taxon>Catenulisporaceae</taxon>
        <taxon>Catenulispora</taxon>
    </lineage>
</organism>
<accession>A0ABP5C655</accession>
<evidence type="ECO:0000313" key="2">
    <source>
        <dbReference type="EMBL" id="GAA1958072.1"/>
    </source>
</evidence>
<feature type="region of interest" description="Disordered" evidence="1">
    <location>
        <begin position="50"/>
        <end position="111"/>
    </location>
</feature>
<comment type="caution">
    <text evidence="2">The sequence shown here is derived from an EMBL/GenBank/DDBJ whole genome shotgun (WGS) entry which is preliminary data.</text>
</comment>